<evidence type="ECO:0000256" key="9">
    <source>
        <dbReference type="ARBA" id="ARBA00022842"/>
    </source>
</evidence>
<dbReference type="GO" id="GO:0071555">
    <property type="term" value="P:cell wall organization"/>
    <property type="evidence" value="ECO:0007669"/>
    <property type="project" value="UniProtKB-KW"/>
</dbReference>
<feature type="binding site" evidence="18">
    <location>
        <position position="140"/>
    </location>
    <ligand>
        <name>UDP-N-acetyl-alpha-D-glucosamine</name>
        <dbReference type="ChEBI" id="CHEBI:57705"/>
    </ligand>
</feature>
<dbReference type="PANTHER" id="PTHR43584:SF3">
    <property type="entry name" value="BIFUNCTIONAL PROTEIN GLMU"/>
    <property type="match status" value="1"/>
</dbReference>
<comment type="cofactor">
    <cofactor evidence="18">
        <name>Mg(2+)</name>
        <dbReference type="ChEBI" id="CHEBI:18420"/>
    </cofactor>
    <text evidence="18">Binds 1 Mg(2+) ion per subunit.</text>
</comment>
<dbReference type="PROSITE" id="PS00101">
    <property type="entry name" value="HEXAPEP_TRANSFERASES"/>
    <property type="match status" value="1"/>
</dbReference>
<feature type="active site" description="Proton acceptor" evidence="18">
    <location>
        <position position="364"/>
    </location>
</feature>
<gene>
    <name evidence="18" type="primary">glmU</name>
    <name evidence="20" type="ORF">HALTITAN_0564</name>
</gene>
<feature type="binding site" evidence="18">
    <location>
        <position position="228"/>
    </location>
    <ligand>
        <name>Mg(2+)</name>
        <dbReference type="ChEBI" id="CHEBI:18420"/>
    </ligand>
</feature>
<comment type="catalytic activity">
    <reaction evidence="15 18">
        <text>alpha-D-glucosamine 1-phosphate + acetyl-CoA = N-acetyl-alpha-D-glucosamine 1-phosphate + CoA + H(+)</text>
        <dbReference type="Rhea" id="RHEA:13725"/>
        <dbReference type="ChEBI" id="CHEBI:15378"/>
        <dbReference type="ChEBI" id="CHEBI:57287"/>
        <dbReference type="ChEBI" id="CHEBI:57288"/>
        <dbReference type="ChEBI" id="CHEBI:57776"/>
        <dbReference type="ChEBI" id="CHEBI:58516"/>
        <dbReference type="EC" id="2.3.1.157"/>
    </reaction>
</comment>
<evidence type="ECO:0000313" key="20">
    <source>
        <dbReference type="EMBL" id="ELY22886.1"/>
    </source>
</evidence>
<dbReference type="GO" id="GO:0006048">
    <property type="term" value="P:UDP-N-acetylglucosamine biosynthetic process"/>
    <property type="evidence" value="ECO:0007669"/>
    <property type="project" value="UniProtKB-UniPathway"/>
</dbReference>
<dbReference type="GO" id="GO:0003977">
    <property type="term" value="F:UDP-N-acetylglucosamine diphosphorylase activity"/>
    <property type="evidence" value="ECO:0007669"/>
    <property type="project" value="UniProtKB-UniRule"/>
</dbReference>
<keyword evidence="4 18" id="KW-0963">Cytoplasm</keyword>
<protein>
    <recommendedName>
        <fullName evidence="18">Bifunctional protein GlmU</fullName>
    </recommendedName>
    <domain>
        <recommendedName>
            <fullName evidence="18">UDP-N-acetylglucosamine pyrophosphorylase</fullName>
            <ecNumber evidence="18">2.7.7.23</ecNumber>
        </recommendedName>
        <alternativeName>
            <fullName evidence="18">N-acetylglucosamine-1-phosphate uridyltransferase</fullName>
        </alternativeName>
    </domain>
    <domain>
        <recommendedName>
            <fullName evidence="18">Glucosamine-1-phosphate N-acetyltransferase</fullName>
            <ecNumber evidence="18">2.3.1.157</ecNumber>
        </recommendedName>
    </domain>
</protein>
<sequence length="459" mass="48666">MNSMQELDIVILAAGKGTRMRSQIPKVLHPLAGKPMVQHVLDTASGLQPDRTHVVIGHGADQLREVLAEKPVKFAVQAEQKGTGHAVAQALEQLGSGKVLILYGDVPLLQRESLSELLAHVDEQHMGLLTVTLADPSGYGRIVRDDAGEAVAIVEQKDASSAELAITECNTGIMAMTSAQLKRWLPQLSAENAQGEYYLTDVIAMAAAEGIKVCTAQPASAVEVEGVNNRAQMARLERVYQRQLADKLMAQGVALADPERLDVRGRLTCGHDVFIDVGCVFEGEVELGEGVRIGPYCVIKNSTIGAESVIEPHSVIDGTVAAGLNQVGPFARLRPGTRLAVKAKVGNFVETKNADVGEGSKINHLSYVGDARLGRDVNVGAGTITCNYDGANKHHTDIGDNAFIGSNTALVAPVSVGKGATIGAGSTIAKDVTDYALAVTRGRQLEKIDWLRPSKVTKP</sequence>
<organism evidence="20 21">
    <name type="scientific">Vreelandella titanicae BH1</name>
    <dbReference type="NCBI Taxonomy" id="1204738"/>
    <lineage>
        <taxon>Bacteria</taxon>
        <taxon>Pseudomonadati</taxon>
        <taxon>Pseudomonadota</taxon>
        <taxon>Gammaproteobacteria</taxon>
        <taxon>Oceanospirillales</taxon>
        <taxon>Halomonadaceae</taxon>
        <taxon>Vreelandella</taxon>
    </lineage>
</organism>
<evidence type="ECO:0000256" key="3">
    <source>
        <dbReference type="ARBA" id="ARBA00007947"/>
    </source>
</evidence>
<feature type="binding site" evidence="18">
    <location>
        <begin position="387"/>
        <end position="388"/>
    </location>
    <ligand>
        <name>acetyl-CoA</name>
        <dbReference type="ChEBI" id="CHEBI:57288"/>
    </ligand>
</feature>
<evidence type="ECO:0000256" key="7">
    <source>
        <dbReference type="ARBA" id="ARBA00022723"/>
    </source>
</evidence>
<dbReference type="EC" id="2.3.1.157" evidence="18"/>
<evidence type="ECO:0000256" key="1">
    <source>
        <dbReference type="ARBA" id="ARBA00004496"/>
    </source>
</evidence>
<feature type="region of interest" description="Pyrophosphorylase" evidence="18">
    <location>
        <begin position="1"/>
        <end position="230"/>
    </location>
</feature>
<comment type="catalytic activity">
    <reaction evidence="16 18">
        <text>N-acetyl-alpha-D-glucosamine 1-phosphate + UTP + H(+) = UDP-N-acetyl-alpha-D-glucosamine + diphosphate</text>
        <dbReference type="Rhea" id="RHEA:13509"/>
        <dbReference type="ChEBI" id="CHEBI:15378"/>
        <dbReference type="ChEBI" id="CHEBI:33019"/>
        <dbReference type="ChEBI" id="CHEBI:46398"/>
        <dbReference type="ChEBI" id="CHEBI:57705"/>
        <dbReference type="ChEBI" id="CHEBI:57776"/>
        <dbReference type="EC" id="2.7.7.23"/>
    </reaction>
</comment>
<dbReference type="SUPFAM" id="SSF51161">
    <property type="entry name" value="Trimeric LpxA-like enzymes"/>
    <property type="match status" value="1"/>
</dbReference>
<comment type="pathway">
    <text evidence="18">Bacterial outer membrane biogenesis; LPS lipid A biosynthesis.</text>
</comment>
<feature type="binding site" evidence="18">
    <location>
        <position position="26"/>
    </location>
    <ligand>
        <name>UDP-N-acetyl-alpha-D-glucosamine</name>
        <dbReference type="ChEBI" id="CHEBI:57705"/>
    </ligand>
</feature>
<keyword evidence="7 18" id="KW-0479">Metal-binding</keyword>
<dbReference type="NCBIfam" id="TIGR01173">
    <property type="entry name" value="glmU"/>
    <property type="match status" value="1"/>
</dbReference>
<comment type="subunit">
    <text evidence="18">Homotrimer.</text>
</comment>
<dbReference type="AlphaFoldDB" id="L9UE12"/>
<dbReference type="PATRIC" id="fig|1204738.3.peg.837"/>
<comment type="function">
    <text evidence="17 18">Catalyzes the last two sequential reactions in the de novo biosynthetic pathway for UDP-N-acetylglucosamine (UDP-GlcNAc). The C-terminal domain catalyzes the transfer of acetyl group from acetyl coenzyme A to glucosamine-1-phosphate (GlcN-1-P) to produce N-acetylglucosamine-1-phosphate (GlcNAc-1-P), which is converted into UDP-GlcNAc by the transfer of uridine 5-monophosphate (from uridine 5-triphosphate), a reaction catalyzed by the N-terminal domain.</text>
</comment>
<keyword evidence="5 18" id="KW-0808">Transferase</keyword>
<feature type="region of interest" description="Linker" evidence="18">
    <location>
        <begin position="231"/>
        <end position="251"/>
    </location>
</feature>
<evidence type="ECO:0000256" key="5">
    <source>
        <dbReference type="ARBA" id="ARBA00022679"/>
    </source>
</evidence>
<keyword evidence="14 18" id="KW-0961">Cell wall biogenesis/degradation</keyword>
<dbReference type="InterPro" id="IPR029044">
    <property type="entry name" value="Nucleotide-diphossugar_trans"/>
</dbReference>
<evidence type="ECO:0000256" key="16">
    <source>
        <dbReference type="ARBA" id="ARBA00048493"/>
    </source>
</evidence>
<keyword evidence="6 18" id="KW-0548">Nucleotidyltransferase</keyword>
<evidence type="ECO:0000256" key="6">
    <source>
        <dbReference type="ARBA" id="ARBA00022695"/>
    </source>
</evidence>
<keyword evidence="9 18" id="KW-0460">Magnesium</keyword>
<feature type="region of interest" description="N-acetyltransferase" evidence="18">
    <location>
        <begin position="252"/>
        <end position="459"/>
    </location>
</feature>
<evidence type="ECO:0000256" key="13">
    <source>
        <dbReference type="ARBA" id="ARBA00023315"/>
    </source>
</evidence>
<comment type="caution">
    <text evidence="20">The sequence shown here is derived from an EMBL/GenBank/DDBJ whole genome shotgun (WGS) entry which is preliminary data.</text>
</comment>
<feature type="binding site" evidence="18">
    <location>
        <position position="155"/>
    </location>
    <ligand>
        <name>UDP-N-acetyl-alpha-D-glucosamine</name>
        <dbReference type="ChEBI" id="CHEBI:57705"/>
    </ligand>
</feature>
<evidence type="ECO:0000256" key="18">
    <source>
        <dbReference type="HAMAP-Rule" id="MF_01631"/>
    </source>
</evidence>
<keyword evidence="13 18" id="KW-0012">Acyltransferase</keyword>
<comment type="subcellular location">
    <subcellularLocation>
        <location evidence="1 18">Cytoplasm</location>
    </subcellularLocation>
</comment>
<evidence type="ECO:0000256" key="15">
    <source>
        <dbReference type="ARBA" id="ARBA00048247"/>
    </source>
</evidence>
<dbReference type="UniPathway" id="UPA00113">
    <property type="reaction ID" value="UER00532"/>
</dbReference>
<dbReference type="GO" id="GO:0000287">
    <property type="term" value="F:magnesium ion binding"/>
    <property type="evidence" value="ECO:0007669"/>
    <property type="project" value="UniProtKB-UniRule"/>
</dbReference>
<feature type="binding site" evidence="18">
    <location>
        <position position="378"/>
    </location>
    <ligand>
        <name>UDP-N-acetyl-alpha-D-glucosamine</name>
        <dbReference type="ChEBI" id="CHEBI:57705"/>
    </ligand>
</feature>
<dbReference type="Pfam" id="PF00132">
    <property type="entry name" value="Hexapep"/>
    <property type="match status" value="2"/>
</dbReference>
<name>L9UE12_9GAMM</name>
<evidence type="ECO:0000256" key="8">
    <source>
        <dbReference type="ARBA" id="ARBA00022737"/>
    </source>
</evidence>
<evidence type="ECO:0000256" key="11">
    <source>
        <dbReference type="ARBA" id="ARBA00022984"/>
    </source>
</evidence>
<evidence type="ECO:0000256" key="10">
    <source>
        <dbReference type="ARBA" id="ARBA00022960"/>
    </source>
</evidence>
<dbReference type="SUPFAM" id="SSF53448">
    <property type="entry name" value="Nucleotide-diphospho-sugar transferases"/>
    <property type="match status" value="1"/>
</dbReference>
<evidence type="ECO:0000259" key="19">
    <source>
        <dbReference type="Pfam" id="PF12804"/>
    </source>
</evidence>
<feature type="binding site" evidence="18">
    <location>
        <position position="352"/>
    </location>
    <ligand>
        <name>UDP-N-acetyl-alpha-D-glucosamine</name>
        <dbReference type="ChEBI" id="CHEBI:57705"/>
    </ligand>
</feature>
<dbReference type="InterPro" id="IPR018357">
    <property type="entry name" value="Hexapep_transf_CS"/>
</dbReference>
<dbReference type="GO" id="GO:0019134">
    <property type="term" value="F:glucosamine-1-phosphate N-acetyltransferase activity"/>
    <property type="evidence" value="ECO:0007669"/>
    <property type="project" value="UniProtKB-UniRule"/>
</dbReference>
<dbReference type="HAMAP" id="MF_01631">
    <property type="entry name" value="GlmU"/>
    <property type="match status" value="1"/>
</dbReference>
<comment type="similarity">
    <text evidence="2 18">In the C-terminal section; belongs to the transferase hexapeptide repeat family.</text>
</comment>
<evidence type="ECO:0000256" key="17">
    <source>
        <dbReference type="ARBA" id="ARBA00049628"/>
    </source>
</evidence>
<feature type="binding site" evidence="18">
    <location>
        <position position="381"/>
    </location>
    <ligand>
        <name>acetyl-CoA</name>
        <dbReference type="ChEBI" id="CHEBI:57288"/>
    </ligand>
</feature>
<keyword evidence="10 18" id="KW-0133">Cell shape</keyword>
<dbReference type="PANTHER" id="PTHR43584">
    <property type="entry name" value="NUCLEOTIDYL TRANSFERASE"/>
    <property type="match status" value="1"/>
</dbReference>
<proteinExistence type="inferred from homology"/>
<feature type="binding site" evidence="18">
    <location>
        <position position="424"/>
    </location>
    <ligand>
        <name>acetyl-CoA</name>
        <dbReference type="ChEBI" id="CHEBI:57288"/>
    </ligand>
</feature>
<feature type="binding site" evidence="18">
    <location>
        <position position="441"/>
    </location>
    <ligand>
        <name>acetyl-CoA</name>
        <dbReference type="ChEBI" id="CHEBI:57288"/>
    </ligand>
</feature>
<accession>L9UE12</accession>
<evidence type="ECO:0000256" key="12">
    <source>
        <dbReference type="ARBA" id="ARBA00023268"/>
    </source>
</evidence>
<dbReference type="UniPathway" id="UPA00973"/>
<dbReference type="Proteomes" id="UP000011651">
    <property type="component" value="Unassembled WGS sequence"/>
</dbReference>
<feature type="binding site" evidence="18">
    <location>
        <position position="77"/>
    </location>
    <ligand>
        <name>UDP-N-acetyl-alpha-D-glucosamine</name>
        <dbReference type="ChEBI" id="CHEBI:57705"/>
    </ligand>
</feature>
<feature type="binding site" evidence="18">
    <location>
        <begin position="12"/>
        <end position="15"/>
    </location>
    <ligand>
        <name>UDP-N-acetyl-alpha-D-glucosamine</name>
        <dbReference type="ChEBI" id="CHEBI:57705"/>
    </ligand>
</feature>
<dbReference type="GO" id="GO:0008360">
    <property type="term" value="P:regulation of cell shape"/>
    <property type="evidence" value="ECO:0007669"/>
    <property type="project" value="UniProtKB-KW"/>
</dbReference>
<feature type="binding site" evidence="18">
    <location>
        <position position="228"/>
    </location>
    <ligand>
        <name>UDP-N-acetyl-alpha-D-glucosamine</name>
        <dbReference type="ChEBI" id="CHEBI:57705"/>
    </ligand>
</feature>
<comment type="similarity">
    <text evidence="3 18">In the N-terminal section; belongs to the N-acetylglucosamine-1-phosphate uridyltransferase family.</text>
</comment>
<dbReference type="GO" id="GO:0016020">
    <property type="term" value="C:membrane"/>
    <property type="evidence" value="ECO:0007669"/>
    <property type="project" value="GOC"/>
</dbReference>
<keyword evidence="11 18" id="KW-0573">Peptidoglycan synthesis</keyword>
<evidence type="ECO:0000256" key="2">
    <source>
        <dbReference type="ARBA" id="ARBA00007707"/>
    </source>
</evidence>
<feature type="binding site" evidence="18">
    <location>
        <position position="170"/>
    </location>
    <ligand>
        <name>UDP-N-acetyl-alpha-D-glucosamine</name>
        <dbReference type="ChEBI" id="CHEBI:57705"/>
    </ligand>
</feature>
<dbReference type="InterPro" id="IPR001451">
    <property type="entry name" value="Hexapep"/>
</dbReference>
<dbReference type="CDD" id="cd03353">
    <property type="entry name" value="LbH_GlmU_C"/>
    <property type="match status" value="1"/>
</dbReference>
<dbReference type="GO" id="GO:0000902">
    <property type="term" value="P:cell morphogenesis"/>
    <property type="evidence" value="ECO:0007669"/>
    <property type="project" value="UniProtKB-UniRule"/>
</dbReference>
<dbReference type="Gene3D" id="2.160.10.10">
    <property type="entry name" value="Hexapeptide repeat proteins"/>
    <property type="match status" value="1"/>
</dbReference>
<dbReference type="CDD" id="cd02540">
    <property type="entry name" value="GT2_GlmU_N_bac"/>
    <property type="match status" value="1"/>
</dbReference>
<feature type="binding site" evidence="18">
    <location>
        <position position="406"/>
    </location>
    <ligand>
        <name>acetyl-CoA</name>
        <dbReference type="ChEBI" id="CHEBI:57288"/>
    </ligand>
</feature>
<dbReference type="InterPro" id="IPR025877">
    <property type="entry name" value="MobA-like_NTP_Trfase"/>
</dbReference>
<dbReference type="Gene3D" id="3.90.550.10">
    <property type="entry name" value="Spore Coat Polysaccharide Biosynthesis Protein SpsA, Chain A"/>
    <property type="match status" value="1"/>
</dbReference>
<keyword evidence="12 18" id="KW-0511">Multifunctional enzyme</keyword>
<dbReference type="InterPro" id="IPR050065">
    <property type="entry name" value="GlmU-like"/>
</dbReference>
<dbReference type="EMBL" id="AOPO01000001">
    <property type="protein sequence ID" value="ELY22886.1"/>
    <property type="molecule type" value="Genomic_DNA"/>
</dbReference>
<evidence type="ECO:0000313" key="21">
    <source>
        <dbReference type="Proteomes" id="UP000011651"/>
    </source>
</evidence>
<evidence type="ECO:0000256" key="14">
    <source>
        <dbReference type="ARBA" id="ARBA00023316"/>
    </source>
</evidence>
<dbReference type="GO" id="GO:0005737">
    <property type="term" value="C:cytoplasm"/>
    <property type="evidence" value="ECO:0007669"/>
    <property type="project" value="UniProtKB-SubCell"/>
</dbReference>
<feature type="binding site" evidence="18">
    <location>
        <position position="105"/>
    </location>
    <ligand>
        <name>Mg(2+)</name>
        <dbReference type="ChEBI" id="CHEBI:18420"/>
    </ligand>
</feature>
<comment type="pathway">
    <text evidence="18">Nucleotide-sugar biosynthesis; UDP-N-acetyl-alpha-D-glucosamine biosynthesis; N-acetyl-alpha-D-glucosamine 1-phosphate from alpha-D-glucosamine 6-phosphate (route II): step 2/2.</text>
</comment>
<dbReference type="EC" id="2.7.7.23" evidence="18"/>
<feature type="binding site" evidence="18">
    <location>
        <begin position="82"/>
        <end position="83"/>
    </location>
    <ligand>
        <name>UDP-N-acetyl-alpha-D-glucosamine</name>
        <dbReference type="ChEBI" id="CHEBI:57705"/>
    </ligand>
</feature>
<feature type="binding site" evidence="18">
    <location>
        <begin position="103"/>
        <end position="105"/>
    </location>
    <ligand>
        <name>UDP-N-acetyl-alpha-D-glucosamine</name>
        <dbReference type="ChEBI" id="CHEBI:57705"/>
    </ligand>
</feature>
<keyword evidence="8 18" id="KW-0677">Repeat</keyword>
<dbReference type="InterPro" id="IPR005882">
    <property type="entry name" value="Bifunctional_GlmU"/>
</dbReference>
<feature type="binding site" evidence="18">
    <location>
        <position position="367"/>
    </location>
    <ligand>
        <name>UDP-N-acetyl-alpha-D-glucosamine</name>
        <dbReference type="ChEBI" id="CHEBI:57705"/>
    </ligand>
</feature>
<dbReference type="GO" id="GO:0009252">
    <property type="term" value="P:peptidoglycan biosynthetic process"/>
    <property type="evidence" value="ECO:0007669"/>
    <property type="project" value="UniProtKB-UniRule"/>
</dbReference>
<dbReference type="InterPro" id="IPR011004">
    <property type="entry name" value="Trimer_LpxA-like_sf"/>
</dbReference>
<dbReference type="InterPro" id="IPR038009">
    <property type="entry name" value="GlmU_C_LbH"/>
</dbReference>
<feature type="binding site" evidence="18">
    <location>
        <position position="334"/>
    </location>
    <ligand>
        <name>UDP-N-acetyl-alpha-D-glucosamine</name>
        <dbReference type="ChEBI" id="CHEBI:57705"/>
    </ligand>
</feature>
<dbReference type="GO" id="GO:0009245">
    <property type="term" value="P:lipid A biosynthetic process"/>
    <property type="evidence" value="ECO:0007669"/>
    <property type="project" value="UniProtKB-UniRule"/>
</dbReference>
<evidence type="ECO:0000256" key="4">
    <source>
        <dbReference type="ARBA" id="ARBA00022490"/>
    </source>
</evidence>
<dbReference type="Pfam" id="PF12804">
    <property type="entry name" value="NTP_transf_3"/>
    <property type="match status" value="1"/>
</dbReference>
<reference evidence="20 21" key="1">
    <citation type="journal article" date="2013" name="Genome Announc.">
        <title>Draft Genome of the Marine Gammaproteobacterium Halomonas titanicae.</title>
        <authorList>
            <person name="Sanchez-Porro C."/>
            <person name="de la Haba R.R."/>
            <person name="Cruz-Hernandez N."/>
            <person name="Gonzalez J.M."/>
            <person name="Reyes-Guirao C."/>
            <person name="Navarro-Sampedro L."/>
            <person name="Carballo M."/>
            <person name="Ventosa A."/>
        </authorList>
    </citation>
    <scope>NUCLEOTIDE SEQUENCE [LARGE SCALE GENOMIC DNA]</scope>
    <source>
        <strain evidence="20 21">BH1</strain>
    </source>
</reference>
<feature type="domain" description="MobA-like NTP transferase" evidence="19">
    <location>
        <begin position="10"/>
        <end position="127"/>
    </location>
</feature>
<comment type="pathway">
    <text evidence="18">Nucleotide-sugar biosynthesis; UDP-N-acetyl-alpha-D-glucosamine biosynthesis; UDP-N-acetyl-alpha-D-glucosamine from N-acetyl-alpha-D-glucosamine 1-phosphate: step 1/1.</text>
</comment>